<feature type="transmembrane region" description="Helical" evidence="7">
    <location>
        <begin position="255"/>
        <end position="275"/>
    </location>
</feature>
<dbReference type="InterPro" id="IPR003838">
    <property type="entry name" value="ABC3_permease_C"/>
</dbReference>
<evidence type="ECO:0000256" key="4">
    <source>
        <dbReference type="ARBA" id="ARBA00022989"/>
    </source>
</evidence>
<comment type="caution">
    <text evidence="10">The sequence shown here is derived from an EMBL/GenBank/DDBJ whole genome shotgun (WGS) entry which is preliminary data.</text>
</comment>
<evidence type="ECO:0000259" key="9">
    <source>
        <dbReference type="Pfam" id="PF12704"/>
    </source>
</evidence>
<sequence length="386" mass="41411">MNVFQMTVRNVTRRRGRFLFTLMGITVGIAALVTFLALGGGLKREIQREANALGAHLIVTPKGSCAYEQVSILAGEPLPINITDDEVARVAAINGLEAVPLITVKTGVNNQPVPITGVPVAQMKEFKEWKVAEGRYFTSPEDAGILVGGRLAHEERLAIGDHLRVRGTEMPIVGILEKTGNRDDSTLFIPLPVAQRLFEAGDMVSYVLIRVDDLSRVDQYILEIQETVNLGVVSDEQLLASVLAIVGTVGTTMQLVAVVAVLAAAFGIVNTMLTATYERRREIGILQAMGARRRTIFTLFMLESGFYGLLGGITGVITGLIAARIASPLISSNAFTSFVHNGDAAMLDFSLLVNAVGFSLIAAVAAGVYPAWRASQLSPVEAISYE</sequence>
<keyword evidence="4 7" id="KW-1133">Transmembrane helix</keyword>
<dbReference type="GO" id="GO:0005886">
    <property type="term" value="C:plasma membrane"/>
    <property type="evidence" value="ECO:0007669"/>
    <property type="project" value="UniProtKB-SubCell"/>
</dbReference>
<proteinExistence type="inferred from homology"/>
<keyword evidence="11" id="KW-1185">Reference proteome</keyword>
<dbReference type="Pfam" id="PF12704">
    <property type="entry name" value="MacB_PCD"/>
    <property type="match status" value="1"/>
</dbReference>
<accession>A0A0C2HFV1</accession>
<feature type="transmembrane region" description="Helical" evidence="7">
    <location>
        <begin position="296"/>
        <end position="325"/>
    </location>
</feature>
<keyword evidence="2" id="KW-1003">Cell membrane</keyword>
<comment type="similarity">
    <text evidence="6">Belongs to the ABC-4 integral membrane protein family.</text>
</comment>
<evidence type="ECO:0000256" key="6">
    <source>
        <dbReference type="ARBA" id="ARBA00038076"/>
    </source>
</evidence>
<evidence type="ECO:0000256" key="5">
    <source>
        <dbReference type="ARBA" id="ARBA00023136"/>
    </source>
</evidence>
<dbReference type="Proteomes" id="UP000035068">
    <property type="component" value="Unassembled WGS sequence"/>
</dbReference>
<dbReference type="PANTHER" id="PTHR30572:SF4">
    <property type="entry name" value="ABC TRANSPORTER PERMEASE YTRF"/>
    <property type="match status" value="1"/>
</dbReference>
<organism evidence="10 11">
    <name type="scientific">Geoalkalibacter ferrihydriticus DSM 17813</name>
    <dbReference type="NCBI Taxonomy" id="1121915"/>
    <lineage>
        <taxon>Bacteria</taxon>
        <taxon>Pseudomonadati</taxon>
        <taxon>Thermodesulfobacteriota</taxon>
        <taxon>Desulfuromonadia</taxon>
        <taxon>Desulfuromonadales</taxon>
        <taxon>Geoalkalibacteraceae</taxon>
        <taxon>Geoalkalibacter</taxon>
    </lineage>
</organism>
<name>A0A0C2HFV1_9BACT</name>
<evidence type="ECO:0000313" key="10">
    <source>
        <dbReference type="EMBL" id="KIH75796.1"/>
    </source>
</evidence>
<dbReference type="AlphaFoldDB" id="A0A0C2HFV1"/>
<evidence type="ECO:0000256" key="1">
    <source>
        <dbReference type="ARBA" id="ARBA00004651"/>
    </source>
</evidence>
<dbReference type="EMBL" id="JWJD01000007">
    <property type="protein sequence ID" value="KIH75796.1"/>
    <property type="molecule type" value="Genomic_DNA"/>
</dbReference>
<gene>
    <name evidence="10" type="ORF">GFER_14470</name>
</gene>
<evidence type="ECO:0000256" key="2">
    <source>
        <dbReference type="ARBA" id="ARBA00022475"/>
    </source>
</evidence>
<evidence type="ECO:0000256" key="7">
    <source>
        <dbReference type="SAM" id="Phobius"/>
    </source>
</evidence>
<dbReference type="InterPro" id="IPR050250">
    <property type="entry name" value="Macrolide_Exporter_MacB"/>
</dbReference>
<dbReference type="InterPro" id="IPR025857">
    <property type="entry name" value="MacB_PCD"/>
</dbReference>
<evidence type="ECO:0000313" key="11">
    <source>
        <dbReference type="Proteomes" id="UP000035068"/>
    </source>
</evidence>
<feature type="domain" description="ABC3 transporter permease C-terminal" evidence="8">
    <location>
        <begin position="256"/>
        <end position="379"/>
    </location>
</feature>
<comment type="subcellular location">
    <subcellularLocation>
        <location evidence="1">Cell membrane</location>
        <topology evidence="1">Multi-pass membrane protein</topology>
    </subcellularLocation>
</comment>
<evidence type="ECO:0000259" key="8">
    <source>
        <dbReference type="Pfam" id="PF02687"/>
    </source>
</evidence>
<dbReference type="GO" id="GO:0022857">
    <property type="term" value="F:transmembrane transporter activity"/>
    <property type="evidence" value="ECO:0007669"/>
    <property type="project" value="TreeGrafter"/>
</dbReference>
<feature type="transmembrane region" description="Helical" evidence="7">
    <location>
        <begin position="345"/>
        <end position="369"/>
    </location>
</feature>
<dbReference type="RefSeq" id="WP_040100573.1">
    <property type="nucleotide sequence ID" value="NZ_JWJD01000007.1"/>
</dbReference>
<reference evidence="10 11" key="1">
    <citation type="submission" date="2014-12" db="EMBL/GenBank/DDBJ databases">
        <title>Genomes of Geoalkalibacter ferrihydriticus and Geoalkalibacter subterraneus, two haloalkaliphilic metal-reducing members of the Geobacteraceae.</title>
        <authorList>
            <person name="Badalamenti J.P."/>
            <person name="Torres C.I."/>
            <person name="Krajmalnik-Brown R."/>
            <person name="Bond D.R."/>
        </authorList>
    </citation>
    <scope>NUCLEOTIDE SEQUENCE [LARGE SCALE GENOMIC DNA]</scope>
    <source>
        <strain evidence="10 11">DSM 17813</strain>
    </source>
</reference>
<dbReference type="PANTHER" id="PTHR30572">
    <property type="entry name" value="MEMBRANE COMPONENT OF TRANSPORTER-RELATED"/>
    <property type="match status" value="1"/>
</dbReference>
<feature type="domain" description="MacB-like periplasmic core" evidence="9">
    <location>
        <begin position="19"/>
        <end position="225"/>
    </location>
</feature>
<protein>
    <submittedName>
        <fullName evidence="10">ABC transporter permease</fullName>
    </submittedName>
</protein>
<keyword evidence="3 7" id="KW-0812">Transmembrane</keyword>
<keyword evidence="5 7" id="KW-0472">Membrane</keyword>
<evidence type="ECO:0000256" key="3">
    <source>
        <dbReference type="ARBA" id="ARBA00022692"/>
    </source>
</evidence>
<feature type="transmembrane region" description="Helical" evidence="7">
    <location>
        <begin position="20"/>
        <end position="42"/>
    </location>
</feature>
<dbReference type="Pfam" id="PF02687">
    <property type="entry name" value="FtsX"/>
    <property type="match status" value="1"/>
</dbReference>